<proteinExistence type="predicted"/>
<protein>
    <recommendedName>
        <fullName evidence="2">Mei2-like C-terminal RNA recognition motif domain-containing protein</fullName>
    </recommendedName>
</protein>
<gene>
    <name evidence="3" type="ORF">QN277_014882</name>
</gene>
<dbReference type="EMBL" id="JAWXYG010000003">
    <property type="protein sequence ID" value="KAK4276774.1"/>
    <property type="molecule type" value="Genomic_DNA"/>
</dbReference>
<evidence type="ECO:0000313" key="3">
    <source>
        <dbReference type="EMBL" id="KAK4276774.1"/>
    </source>
</evidence>
<reference evidence="3" key="1">
    <citation type="submission" date="2023-10" db="EMBL/GenBank/DDBJ databases">
        <title>Chromosome-level genome of the transformable northern wattle, Acacia crassicarpa.</title>
        <authorList>
            <person name="Massaro I."/>
            <person name="Sinha N.R."/>
            <person name="Poethig S."/>
            <person name="Leichty A.R."/>
        </authorList>
    </citation>
    <scope>NUCLEOTIDE SEQUENCE</scope>
    <source>
        <strain evidence="3">Acra3RX</strain>
        <tissue evidence="3">Leaf</tissue>
    </source>
</reference>
<dbReference type="InterPro" id="IPR012677">
    <property type="entry name" value="Nucleotide-bd_a/b_plait_sf"/>
</dbReference>
<comment type="caution">
    <text evidence="3">The sequence shown here is derived from an EMBL/GenBank/DDBJ whole genome shotgun (WGS) entry which is preliminary data.</text>
</comment>
<accession>A0AAE1MSS4</accession>
<dbReference type="Pfam" id="PF04059">
    <property type="entry name" value="RRM_2"/>
    <property type="match status" value="1"/>
</dbReference>
<dbReference type="SUPFAM" id="SSF54928">
    <property type="entry name" value="RNA-binding domain, RBD"/>
    <property type="match status" value="1"/>
</dbReference>
<evidence type="ECO:0000259" key="2">
    <source>
        <dbReference type="Pfam" id="PF04059"/>
    </source>
</evidence>
<keyword evidence="4" id="KW-1185">Reference proteome</keyword>
<name>A0AAE1MSS4_9FABA</name>
<feature type="region of interest" description="Disordered" evidence="1">
    <location>
        <begin position="1"/>
        <end position="21"/>
    </location>
</feature>
<dbReference type="InterPro" id="IPR007201">
    <property type="entry name" value="Mei2-like_Rrm_C"/>
</dbReference>
<evidence type="ECO:0000256" key="1">
    <source>
        <dbReference type="SAM" id="MobiDB-lite"/>
    </source>
</evidence>
<organism evidence="3 4">
    <name type="scientific">Acacia crassicarpa</name>
    <name type="common">northern wattle</name>
    <dbReference type="NCBI Taxonomy" id="499986"/>
    <lineage>
        <taxon>Eukaryota</taxon>
        <taxon>Viridiplantae</taxon>
        <taxon>Streptophyta</taxon>
        <taxon>Embryophyta</taxon>
        <taxon>Tracheophyta</taxon>
        <taxon>Spermatophyta</taxon>
        <taxon>Magnoliopsida</taxon>
        <taxon>eudicotyledons</taxon>
        <taxon>Gunneridae</taxon>
        <taxon>Pentapetalae</taxon>
        <taxon>rosids</taxon>
        <taxon>fabids</taxon>
        <taxon>Fabales</taxon>
        <taxon>Fabaceae</taxon>
        <taxon>Caesalpinioideae</taxon>
        <taxon>mimosoid clade</taxon>
        <taxon>Acacieae</taxon>
        <taxon>Acacia</taxon>
    </lineage>
</organism>
<feature type="compositionally biased region" description="Polar residues" evidence="1">
    <location>
        <begin position="1"/>
        <end position="17"/>
    </location>
</feature>
<feature type="domain" description="Mei2-like C-terminal RNA recognition motif" evidence="2">
    <location>
        <begin position="157"/>
        <end position="270"/>
    </location>
</feature>
<dbReference type="Proteomes" id="UP001293593">
    <property type="component" value="Unassembled WGS sequence"/>
</dbReference>
<dbReference type="InterPro" id="IPR035979">
    <property type="entry name" value="RBD_domain_sf"/>
</dbReference>
<evidence type="ECO:0000313" key="4">
    <source>
        <dbReference type="Proteomes" id="UP001293593"/>
    </source>
</evidence>
<dbReference type="GO" id="GO:0003676">
    <property type="term" value="F:nucleic acid binding"/>
    <property type="evidence" value="ECO:0007669"/>
    <property type="project" value="InterPro"/>
</dbReference>
<dbReference type="Gene3D" id="3.30.70.330">
    <property type="match status" value="1"/>
</dbReference>
<sequence length="321" mass="36710">MASHQLPQQISRNSPSKPLNPKAKEFVYSRLKTWLPQLGVPWSPALYQFPPSPIMIHRPVHTYHPHSFGFFSPNMCQTEVAAPLPECTKQELMGERMIGNTNKRPPRCMSQKTNRSAINARREHGNKWKVGNKVFRDGHSIIPFPSTMEECNRSATTTVMIKNIPYHFQCKDLLTILDEHCSQQNSSSLRVSPLSMYDFVYLPMDYMKYAQDNRQSNLGYAFVNFTSAIAAFRFFQKFNGQKWAGNEGWKVCEVTKAQIQGKDALIAKFKEKVFKCGHPSFRPVEYIPARDGANHGIKEIGVGKFEKGLPDTKKPRARLKQ</sequence>
<dbReference type="AlphaFoldDB" id="A0AAE1MSS4"/>